<feature type="region of interest" description="Disordered" evidence="17">
    <location>
        <begin position="295"/>
        <end position="320"/>
    </location>
</feature>
<feature type="domain" description="PAS" evidence="20">
    <location>
        <begin position="135"/>
        <end position="207"/>
    </location>
</feature>
<keyword evidence="10" id="KW-0547">Nucleotide-binding</keyword>
<feature type="domain" description="PAC" evidence="21">
    <location>
        <begin position="210"/>
        <end position="262"/>
    </location>
</feature>
<dbReference type="Gene3D" id="3.30.565.10">
    <property type="entry name" value="Histidine kinase-like ATPase, C-terminal domain"/>
    <property type="match status" value="1"/>
</dbReference>
<keyword evidence="9" id="KW-0677">Repeat</keyword>
<dbReference type="KEGG" id="gbm:Gbem_2537"/>
<dbReference type="SMART" id="SM00086">
    <property type="entry name" value="PAC"/>
    <property type="match status" value="2"/>
</dbReference>
<reference evidence="22 23" key="1">
    <citation type="submission" date="2008-07" db="EMBL/GenBank/DDBJ databases">
        <title>Complete sequence of Geobacter bemidjiensis BEM.</title>
        <authorList>
            <consortium name="US DOE Joint Genome Institute"/>
            <person name="Lucas S."/>
            <person name="Copeland A."/>
            <person name="Lapidus A."/>
            <person name="Glavina del Rio T."/>
            <person name="Dalin E."/>
            <person name="Tice H."/>
            <person name="Bruce D."/>
            <person name="Goodwin L."/>
            <person name="Pitluck S."/>
            <person name="Kiss H."/>
            <person name="Brettin T."/>
            <person name="Detter J.C."/>
            <person name="Han C."/>
            <person name="Kuske C.R."/>
            <person name="Schmutz J."/>
            <person name="Larimer F."/>
            <person name="Land M."/>
            <person name="Hauser L."/>
            <person name="Kyrpides N."/>
            <person name="Lykidis A."/>
            <person name="Lovley D."/>
            <person name="Richardson P."/>
        </authorList>
    </citation>
    <scope>NUCLEOTIDE SEQUENCE [LARGE SCALE GENOMIC DNA]</scope>
    <source>
        <strain evidence="23">ATCC BAA-1014 / DSM 16622 / JCM 12645 / Bem</strain>
    </source>
</reference>
<dbReference type="PANTHER" id="PTHR43304:SF1">
    <property type="entry name" value="PAC DOMAIN-CONTAINING PROTEIN"/>
    <property type="match status" value="1"/>
</dbReference>
<evidence type="ECO:0000313" key="22">
    <source>
        <dbReference type="EMBL" id="ACH39545.1"/>
    </source>
</evidence>
<feature type="transmembrane region" description="Helical" evidence="18">
    <location>
        <begin position="43"/>
        <end position="68"/>
    </location>
</feature>
<dbReference type="GO" id="GO:0005886">
    <property type="term" value="C:plasma membrane"/>
    <property type="evidence" value="ECO:0007669"/>
    <property type="project" value="UniProtKB-SubCell"/>
</dbReference>
<feature type="compositionally biased region" description="Basic and acidic residues" evidence="17">
    <location>
        <begin position="295"/>
        <end position="310"/>
    </location>
</feature>
<evidence type="ECO:0000259" key="21">
    <source>
        <dbReference type="PROSITE" id="PS50113"/>
    </source>
</evidence>
<dbReference type="PRINTS" id="PR00344">
    <property type="entry name" value="BCTRLSENSOR"/>
</dbReference>
<keyword evidence="16" id="KW-0175">Coiled coil</keyword>
<evidence type="ECO:0000256" key="11">
    <source>
        <dbReference type="ARBA" id="ARBA00022777"/>
    </source>
</evidence>
<dbReference type="eggNOG" id="COG4191">
    <property type="taxonomic scope" value="Bacteria"/>
</dbReference>
<dbReference type="InterPro" id="IPR036097">
    <property type="entry name" value="HisK_dim/P_sf"/>
</dbReference>
<evidence type="ECO:0000256" key="3">
    <source>
        <dbReference type="ARBA" id="ARBA00012438"/>
    </source>
</evidence>
<evidence type="ECO:0000256" key="18">
    <source>
        <dbReference type="SAM" id="Phobius"/>
    </source>
</evidence>
<evidence type="ECO:0000259" key="19">
    <source>
        <dbReference type="PROSITE" id="PS50109"/>
    </source>
</evidence>
<dbReference type="SUPFAM" id="SSF55874">
    <property type="entry name" value="ATPase domain of HSP90 chaperone/DNA topoisomerase II/histidine kinase"/>
    <property type="match status" value="1"/>
</dbReference>
<dbReference type="HOGENOM" id="CLU_000445_133_3_7"/>
<dbReference type="InterPro" id="IPR005467">
    <property type="entry name" value="His_kinase_dom"/>
</dbReference>
<dbReference type="OrthoDB" id="9799273at2"/>
<dbReference type="SUPFAM" id="SSF47384">
    <property type="entry name" value="Homodimeric domain of signal transducing histidine kinase"/>
    <property type="match status" value="1"/>
</dbReference>
<keyword evidence="4" id="KW-1003">Cell membrane</keyword>
<proteinExistence type="predicted"/>
<comment type="catalytic activity">
    <reaction evidence="1">
        <text>ATP + protein L-histidine = ADP + protein N-phospho-L-histidine.</text>
        <dbReference type="EC" id="2.7.13.3"/>
    </reaction>
</comment>
<evidence type="ECO:0000256" key="16">
    <source>
        <dbReference type="SAM" id="Coils"/>
    </source>
</evidence>
<dbReference type="InterPro" id="IPR036890">
    <property type="entry name" value="HATPase_C_sf"/>
</dbReference>
<keyword evidence="7" id="KW-0808">Transferase</keyword>
<dbReference type="EMBL" id="CP001124">
    <property type="protein sequence ID" value="ACH39545.1"/>
    <property type="molecule type" value="Genomic_DNA"/>
</dbReference>
<dbReference type="Pfam" id="PF02518">
    <property type="entry name" value="HATPase_c"/>
    <property type="match status" value="1"/>
</dbReference>
<feature type="domain" description="Histidine kinase" evidence="19">
    <location>
        <begin position="457"/>
        <end position="673"/>
    </location>
</feature>
<evidence type="ECO:0000256" key="5">
    <source>
        <dbReference type="ARBA" id="ARBA00022519"/>
    </source>
</evidence>
<keyword evidence="11 22" id="KW-0418">Kinase</keyword>
<evidence type="ECO:0000256" key="9">
    <source>
        <dbReference type="ARBA" id="ARBA00022737"/>
    </source>
</evidence>
<keyword evidence="23" id="KW-1185">Reference proteome</keyword>
<evidence type="ECO:0000256" key="10">
    <source>
        <dbReference type="ARBA" id="ARBA00022741"/>
    </source>
</evidence>
<dbReference type="Gene3D" id="2.10.70.100">
    <property type="match status" value="1"/>
</dbReference>
<evidence type="ECO:0000313" key="23">
    <source>
        <dbReference type="Proteomes" id="UP000008825"/>
    </source>
</evidence>
<keyword evidence="14" id="KW-0902">Two-component regulatory system</keyword>
<evidence type="ECO:0000256" key="7">
    <source>
        <dbReference type="ARBA" id="ARBA00022679"/>
    </source>
</evidence>
<dbReference type="InterPro" id="IPR025201">
    <property type="entry name" value="KdpD_TM"/>
</dbReference>
<sequence>MEKLTITSRLLRMVTSALLVFLATVVGVKLLQPLGLRHPLLIYYPAVAVSAIYLGLEGGLTATLLSALSAAYFSIEPRSNFAIRDFEEQLYVAVFVLEGCIISYAAYKMRRAETAEAQIKIAKERTLAAERLEESEIRLRLALEGAKMGMWTLDVTSNQCELSDQEYDLLGDTKGGGLEPVDAFFERVHPDDREEFKRLLSEVLDHGDNFSHEFRIVRPDGEIRWLAARARLSRSRKGKPIRMHGVNYDVTSQRRFEEQLRHSENEARARANELAVLMDTVPAITFIAHDPECRDMSGSRKSREMLRVPEGKSVSASAPEGEFANSFHGFKDGRELSPEELPVQMAARGQEVHDYELTLVFNDGTSCEVIGNAVPLFDGAGKARGAIGAFLDITEQKRIQRELEKVRDELDKRVKERTAELRQALETLQRETEERIESVNLLIHQSRLAAMGEMIGYIAHQWRQPLNIMGLIVQEMPMVYGGGEFTEEYLKAQMDKARQLVMHMSATIDDFRDFFKPSKEKEVFKAGEMIRKTLALIEGVLKTQQITVHADQSGDPDIYGYIGECCQVLLSLLVNSRDAFLAREEIANRAITIRTFSEDGKTVLTISDNAGGIPEEIRDKIFDAYFTTKPPEKGTGLGLSLARKIIEKRMNGRFTFRDIVDGAEFRIEIDSKPAA</sequence>
<dbReference type="CDD" id="cd00130">
    <property type="entry name" value="PAS"/>
    <property type="match status" value="1"/>
</dbReference>
<evidence type="ECO:0000256" key="14">
    <source>
        <dbReference type="ARBA" id="ARBA00023012"/>
    </source>
</evidence>
<evidence type="ECO:0000256" key="17">
    <source>
        <dbReference type="SAM" id="MobiDB-lite"/>
    </source>
</evidence>
<dbReference type="InterPro" id="IPR052162">
    <property type="entry name" value="Sensor_kinase/Photoreceptor"/>
</dbReference>
<name>B5EGR2_CITBB</name>
<dbReference type="InterPro" id="IPR035965">
    <property type="entry name" value="PAS-like_dom_sf"/>
</dbReference>
<dbReference type="InterPro" id="IPR003661">
    <property type="entry name" value="HisK_dim/P_dom"/>
</dbReference>
<dbReference type="Proteomes" id="UP000008825">
    <property type="component" value="Chromosome"/>
</dbReference>
<dbReference type="CDD" id="cd00082">
    <property type="entry name" value="HisKA"/>
    <property type="match status" value="1"/>
</dbReference>
<evidence type="ECO:0000256" key="6">
    <source>
        <dbReference type="ARBA" id="ARBA00022553"/>
    </source>
</evidence>
<keyword evidence="8 18" id="KW-0812">Transmembrane</keyword>
<dbReference type="GO" id="GO:0000155">
    <property type="term" value="F:phosphorelay sensor kinase activity"/>
    <property type="evidence" value="ECO:0007669"/>
    <property type="project" value="InterPro"/>
</dbReference>
<evidence type="ECO:0000256" key="4">
    <source>
        <dbReference type="ARBA" id="ARBA00022475"/>
    </source>
</evidence>
<feature type="transmembrane region" description="Helical" evidence="18">
    <location>
        <begin position="89"/>
        <end position="107"/>
    </location>
</feature>
<evidence type="ECO:0000256" key="15">
    <source>
        <dbReference type="ARBA" id="ARBA00023136"/>
    </source>
</evidence>
<evidence type="ECO:0000256" key="13">
    <source>
        <dbReference type="ARBA" id="ARBA00022989"/>
    </source>
</evidence>
<dbReference type="InterPro" id="IPR013655">
    <property type="entry name" value="PAS_fold_3"/>
</dbReference>
<keyword evidence="13 18" id="KW-1133">Transmembrane helix</keyword>
<dbReference type="InterPro" id="IPR038318">
    <property type="entry name" value="KdpD_sf"/>
</dbReference>
<evidence type="ECO:0000256" key="8">
    <source>
        <dbReference type="ARBA" id="ARBA00022692"/>
    </source>
</evidence>
<gene>
    <name evidence="22" type="ordered locus">Gbem_2537</name>
</gene>
<dbReference type="PROSITE" id="PS50112">
    <property type="entry name" value="PAS"/>
    <property type="match status" value="1"/>
</dbReference>
<dbReference type="SUPFAM" id="SSF55785">
    <property type="entry name" value="PYP-like sensor domain (PAS domain)"/>
    <property type="match status" value="2"/>
</dbReference>
<evidence type="ECO:0000259" key="20">
    <source>
        <dbReference type="PROSITE" id="PS50112"/>
    </source>
</evidence>
<protein>
    <recommendedName>
        <fullName evidence="3">histidine kinase</fullName>
        <ecNumber evidence="3">2.7.13.3</ecNumber>
    </recommendedName>
</protein>
<dbReference type="eggNOG" id="COG2205">
    <property type="taxonomic scope" value="Bacteria"/>
</dbReference>
<comment type="subcellular location">
    <subcellularLocation>
        <location evidence="2">Cell inner membrane</location>
        <topology evidence="2">Multi-pass membrane protein</topology>
    </subcellularLocation>
</comment>
<dbReference type="STRING" id="404380.Gbem_2537"/>
<evidence type="ECO:0000256" key="2">
    <source>
        <dbReference type="ARBA" id="ARBA00004429"/>
    </source>
</evidence>
<accession>B5EGR2</accession>
<dbReference type="InterPro" id="IPR000700">
    <property type="entry name" value="PAS-assoc_C"/>
</dbReference>
<organism evidence="22 23">
    <name type="scientific">Citrifermentans bemidjiense (strain ATCC BAA-1014 / DSM 16622 / JCM 12645 / Bem)</name>
    <name type="common">Geobacter bemidjiensis</name>
    <dbReference type="NCBI Taxonomy" id="404380"/>
    <lineage>
        <taxon>Bacteria</taxon>
        <taxon>Pseudomonadati</taxon>
        <taxon>Thermodesulfobacteriota</taxon>
        <taxon>Desulfuromonadia</taxon>
        <taxon>Geobacterales</taxon>
        <taxon>Geobacteraceae</taxon>
        <taxon>Citrifermentans</taxon>
    </lineage>
</organism>
<dbReference type="AlphaFoldDB" id="B5EGR2"/>
<dbReference type="Gene3D" id="1.10.287.130">
    <property type="match status" value="1"/>
</dbReference>
<dbReference type="PROSITE" id="PS50109">
    <property type="entry name" value="HIS_KIN"/>
    <property type="match status" value="1"/>
</dbReference>
<evidence type="ECO:0000256" key="1">
    <source>
        <dbReference type="ARBA" id="ARBA00000085"/>
    </source>
</evidence>
<dbReference type="Pfam" id="PF08447">
    <property type="entry name" value="PAS_3"/>
    <property type="match status" value="1"/>
</dbReference>
<dbReference type="FunFam" id="2.10.70.100:FF:000001">
    <property type="entry name" value="Sensory transduction histidine kinase"/>
    <property type="match status" value="1"/>
</dbReference>
<keyword evidence="6" id="KW-0597">Phosphoprotein</keyword>
<dbReference type="InterPro" id="IPR003594">
    <property type="entry name" value="HATPase_dom"/>
</dbReference>
<feature type="coiled-coil region" evidence="16">
    <location>
        <begin position="393"/>
        <end position="434"/>
    </location>
</feature>
<dbReference type="Pfam" id="PF13493">
    <property type="entry name" value="DUF4118"/>
    <property type="match status" value="1"/>
</dbReference>
<dbReference type="GO" id="GO:0005524">
    <property type="term" value="F:ATP binding"/>
    <property type="evidence" value="ECO:0007669"/>
    <property type="project" value="UniProtKB-KW"/>
</dbReference>
<dbReference type="Pfam" id="PF13426">
    <property type="entry name" value="PAS_9"/>
    <property type="match status" value="1"/>
</dbReference>
<dbReference type="InterPro" id="IPR004358">
    <property type="entry name" value="Sig_transdc_His_kin-like_C"/>
</dbReference>
<feature type="domain" description="PAC" evidence="21">
    <location>
        <begin position="353"/>
        <end position="405"/>
    </location>
</feature>
<dbReference type="PROSITE" id="PS50113">
    <property type="entry name" value="PAC"/>
    <property type="match status" value="2"/>
</dbReference>
<dbReference type="PANTHER" id="PTHR43304">
    <property type="entry name" value="PHYTOCHROME-LIKE PROTEIN CPH1"/>
    <property type="match status" value="1"/>
</dbReference>
<dbReference type="InterPro" id="IPR000014">
    <property type="entry name" value="PAS"/>
</dbReference>
<dbReference type="Gene3D" id="3.30.450.20">
    <property type="entry name" value="PAS domain"/>
    <property type="match status" value="2"/>
</dbReference>
<dbReference type="EC" id="2.7.13.3" evidence="3"/>
<dbReference type="RefSeq" id="WP_012530967.1">
    <property type="nucleotide sequence ID" value="NC_011146.1"/>
</dbReference>
<keyword evidence="5" id="KW-0997">Cell inner membrane</keyword>
<reference evidence="22 23" key="2">
    <citation type="journal article" date="2010" name="BMC Genomics">
        <title>The genome of Geobacter bemidjiensis, exemplar for the subsurface clade of Geobacter species that predominate in Fe(III)-reducing subsurface environments.</title>
        <authorList>
            <person name="Aklujkar M."/>
            <person name="Young N.D."/>
            <person name="Holmes D."/>
            <person name="Chavan M."/>
            <person name="Risso C."/>
            <person name="Kiss H.E."/>
            <person name="Han C.S."/>
            <person name="Land M.L."/>
            <person name="Lovley D.R."/>
        </authorList>
    </citation>
    <scope>NUCLEOTIDE SEQUENCE [LARGE SCALE GENOMIC DNA]</scope>
    <source>
        <strain evidence="23">ATCC BAA-1014 / DSM 16622 / JCM 12645 / Bem</strain>
    </source>
</reference>
<evidence type="ECO:0000256" key="12">
    <source>
        <dbReference type="ARBA" id="ARBA00022840"/>
    </source>
</evidence>
<dbReference type="NCBIfam" id="TIGR00229">
    <property type="entry name" value="sensory_box"/>
    <property type="match status" value="1"/>
</dbReference>
<keyword evidence="12" id="KW-0067">ATP-binding</keyword>
<dbReference type="SMART" id="SM00387">
    <property type="entry name" value="HATPase_c"/>
    <property type="match status" value="1"/>
</dbReference>
<dbReference type="InterPro" id="IPR001610">
    <property type="entry name" value="PAC"/>
</dbReference>
<dbReference type="Gene3D" id="1.20.120.620">
    <property type="entry name" value="Backbone structure of the membrane domain of e. Coli histidine kinase receptor kdpd"/>
    <property type="match status" value="1"/>
</dbReference>
<keyword evidence="15 18" id="KW-0472">Membrane</keyword>